<reference evidence="2" key="1">
    <citation type="journal article" date="2020" name="Nature">
        <title>Giant virus diversity and host interactions through global metagenomics.</title>
        <authorList>
            <person name="Schulz F."/>
            <person name="Roux S."/>
            <person name="Paez-Espino D."/>
            <person name="Jungbluth S."/>
            <person name="Walsh D.A."/>
            <person name="Denef V.J."/>
            <person name="McMahon K.D."/>
            <person name="Konstantinidis K.T."/>
            <person name="Eloe-Fadrosh E.A."/>
            <person name="Kyrpides N.C."/>
            <person name="Woyke T."/>
        </authorList>
    </citation>
    <scope>NUCLEOTIDE SEQUENCE</scope>
    <source>
        <strain evidence="2">GVMAG-M-3300024252-29</strain>
    </source>
</reference>
<evidence type="ECO:0000313" key="2">
    <source>
        <dbReference type="EMBL" id="QHT93657.1"/>
    </source>
</evidence>
<organism evidence="2">
    <name type="scientific">viral metagenome</name>
    <dbReference type="NCBI Taxonomy" id="1070528"/>
    <lineage>
        <taxon>unclassified sequences</taxon>
        <taxon>metagenomes</taxon>
        <taxon>organismal metagenomes</taxon>
    </lineage>
</organism>
<protein>
    <submittedName>
        <fullName evidence="2">Uncharacterized protein</fullName>
    </submittedName>
</protein>
<dbReference type="AlphaFoldDB" id="A0A6C0IP38"/>
<evidence type="ECO:0000256" key="1">
    <source>
        <dbReference type="SAM" id="MobiDB-lite"/>
    </source>
</evidence>
<proteinExistence type="predicted"/>
<name>A0A6C0IP38_9ZZZZ</name>
<accession>A0A6C0IP38</accession>
<sequence length="130" mass="15152">MPTKTYTETTALVCDDNVCYNLQDILRNPDNKCDKDSCKKVERDYADFMHLSLPVGYFHASAMHNPLPNYEERVPRQVAVIIEEKKYTQLIEPSLEEEPKKKNVTSNKKTKKSDKKKSSNKKTTKKRKKK</sequence>
<feature type="compositionally biased region" description="Basic residues" evidence="1">
    <location>
        <begin position="108"/>
        <end position="130"/>
    </location>
</feature>
<feature type="region of interest" description="Disordered" evidence="1">
    <location>
        <begin position="91"/>
        <end position="130"/>
    </location>
</feature>
<dbReference type="EMBL" id="MN740209">
    <property type="protein sequence ID" value="QHT93657.1"/>
    <property type="molecule type" value="Genomic_DNA"/>
</dbReference>